<dbReference type="PANTHER" id="PTHR10003">
    <property type="entry name" value="SUPEROXIDE DISMUTASE CU-ZN -RELATED"/>
    <property type="match status" value="1"/>
</dbReference>
<dbReference type="AlphaFoldDB" id="A0A8S3YUH7"/>
<dbReference type="InterPro" id="IPR001424">
    <property type="entry name" value="SOD_Cu_Zn_dom"/>
</dbReference>
<dbReference type="InterPro" id="IPR006121">
    <property type="entry name" value="HMA_dom"/>
</dbReference>
<proteinExistence type="inferred from homology"/>
<dbReference type="Proteomes" id="UP000678393">
    <property type="component" value="Unassembled WGS sequence"/>
</dbReference>
<sequence>MEFAVEMRSPCCTGKVKKALEGVKGIRSIDVDLATQRLVIEGDVLADTVSGTIEQQTGMAAVLLGHGSAAQNLGAGVAAISIGNSGVKGLLRFVQVDAGTCFVEGSIDKLPSSQPVFLTVHETGDVSDGCNSCGPLYKSEGDSNNTFSGFIKELTPDMDKRAEFRAALSNVRLSDIIGHCVVVHQGNHQDVEQGQSERLACGIVARASGLFQNSKRFCACDGVTIWEQRHKDIESGKL</sequence>
<dbReference type="SUPFAM" id="SSF49329">
    <property type="entry name" value="Cu,Zn superoxide dismutase-like"/>
    <property type="match status" value="1"/>
</dbReference>
<reference evidence="5" key="1">
    <citation type="submission" date="2021-04" db="EMBL/GenBank/DDBJ databases">
        <authorList>
            <consortium name="Molecular Ecology Group"/>
        </authorList>
    </citation>
    <scope>NUCLEOTIDE SEQUENCE</scope>
</reference>
<evidence type="ECO:0000256" key="1">
    <source>
        <dbReference type="ARBA" id="ARBA00001973"/>
    </source>
</evidence>
<evidence type="ECO:0000259" key="4">
    <source>
        <dbReference type="PROSITE" id="PS50846"/>
    </source>
</evidence>
<dbReference type="SUPFAM" id="SSF55008">
    <property type="entry name" value="HMA, heavy metal-associated domain"/>
    <property type="match status" value="1"/>
</dbReference>
<dbReference type="GO" id="GO:0006801">
    <property type="term" value="P:superoxide metabolic process"/>
    <property type="evidence" value="ECO:0007669"/>
    <property type="project" value="InterPro"/>
</dbReference>
<dbReference type="Pfam" id="PF00403">
    <property type="entry name" value="HMA"/>
    <property type="match status" value="1"/>
</dbReference>
<evidence type="ECO:0000256" key="2">
    <source>
        <dbReference type="ARBA" id="ARBA00025798"/>
    </source>
</evidence>
<organism evidence="5 6">
    <name type="scientific">Candidula unifasciata</name>
    <dbReference type="NCBI Taxonomy" id="100452"/>
    <lineage>
        <taxon>Eukaryota</taxon>
        <taxon>Metazoa</taxon>
        <taxon>Spiralia</taxon>
        <taxon>Lophotrochozoa</taxon>
        <taxon>Mollusca</taxon>
        <taxon>Gastropoda</taxon>
        <taxon>Heterobranchia</taxon>
        <taxon>Euthyneura</taxon>
        <taxon>Panpulmonata</taxon>
        <taxon>Eupulmonata</taxon>
        <taxon>Stylommatophora</taxon>
        <taxon>Helicina</taxon>
        <taxon>Helicoidea</taxon>
        <taxon>Geomitridae</taxon>
        <taxon>Candidula</taxon>
    </lineage>
</organism>
<dbReference type="Pfam" id="PF00080">
    <property type="entry name" value="Sod_Cu"/>
    <property type="match status" value="1"/>
</dbReference>
<dbReference type="InterPro" id="IPR036163">
    <property type="entry name" value="HMA_dom_sf"/>
</dbReference>
<comment type="cofactor">
    <cofactor evidence="1">
        <name>Cu(2+)</name>
        <dbReference type="ChEBI" id="CHEBI:29036"/>
    </cofactor>
</comment>
<dbReference type="Gene3D" id="2.60.40.200">
    <property type="entry name" value="Superoxide dismutase, copper/zinc binding domain"/>
    <property type="match status" value="1"/>
</dbReference>
<dbReference type="Gene3D" id="3.30.70.100">
    <property type="match status" value="1"/>
</dbReference>
<comment type="caution">
    <text evidence="5">The sequence shown here is derived from an EMBL/GenBank/DDBJ whole genome shotgun (WGS) entry which is preliminary data.</text>
</comment>
<evidence type="ECO:0000256" key="3">
    <source>
        <dbReference type="ARBA" id="ARBA00032899"/>
    </source>
</evidence>
<dbReference type="PROSITE" id="PS50846">
    <property type="entry name" value="HMA_2"/>
    <property type="match status" value="1"/>
</dbReference>
<dbReference type="GO" id="GO:0005507">
    <property type="term" value="F:copper ion binding"/>
    <property type="evidence" value="ECO:0007669"/>
    <property type="project" value="InterPro"/>
</dbReference>
<gene>
    <name evidence="5" type="ORF">CUNI_LOCUS3504</name>
</gene>
<dbReference type="CDD" id="cd00371">
    <property type="entry name" value="HMA"/>
    <property type="match status" value="1"/>
</dbReference>
<name>A0A8S3YUH7_9EUPU</name>
<evidence type="ECO:0000313" key="6">
    <source>
        <dbReference type="Proteomes" id="UP000678393"/>
    </source>
</evidence>
<dbReference type="EMBL" id="CAJHNH020000476">
    <property type="protein sequence ID" value="CAG5117946.1"/>
    <property type="molecule type" value="Genomic_DNA"/>
</dbReference>
<dbReference type="OrthoDB" id="666972at2759"/>
<evidence type="ECO:0000313" key="5">
    <source>
        <dbReference type="EMBL" id="CAG5117946.1"/>
    </source>
</evidence>
<comment type="similarity">
    <text evidence="2">In the C-terminal section; belongs to the Cu-Zn superoxide dismutase family.</text>
</comment>
<dbReference type="InterPro" id="IPR024134">
    <property type="entry name" value="SOD_Cu/Zn_/chaperone"/>
</dbReference>
<dbReference type="InterPro" id="IPR036423">
    <property type="entry name" value="SOD-like_Cu/Zn_dom_sf"/>
</dbReference>
<keyword evidence="6" id="KW-1185">Reference proteome</keyword>
<accession>A0A8S3YUH7</accession>
<feature type="domain" description="HMA" evidence="4">
    <location>
        <begin position="1"/>
        <end position="65"/>
    </location>
</feature>
<protein>
    <recommendedName>
        <fullName evidence="3">Superoxide dismutase copper chaperone</fullName>
    </recommendedName>
</protein>